<accession>A0ABY2X9N3</accession>
<comment type="caution">
    <text evidence="2">The sequence shown here is derived from an EMBL/GenBank/DDBJ whole genome shotgun (WGS) entry which is preliminary data.</text>
</comment>
<reference evidence="2 3" key="1">
    <citation type="submission" date="2019-05" db="EMBL/GenBank/DDBJ databases">
        <title>Marivita sp. nov. isolated from sea sediment.</title>
        <authorList>
            <person name="Kim W."/>
        </authorList>
    </citation>
    <scope>NUCLEOTIDE SEQUENCE [LARGE SCALE GENOMIC DNA]</scope>
    <source>
        <strain evidence="2 3">CAU 1492</strain>
    </source>
</reference>
<dbReference type="Proteomes" id="UP001191082">
    <property type="component" value="Unassembled WGS sequence"/>
</dbReference>
<evidence type="ECO:0000313" key="2">
    <source>
        <dbReference type="EMBL" id="TMV13092.1"/>
    </source>
</evidence>
<evidence type="ECO:0000313" key="3">
    <source>
        <dbReference type="Proteomes" id="UP001191082"/>
    </source>
</evidence>
<evidence type="ECO:0000256" key="1">
    <source>
        <dbReference type="SAM" id="MobiDB-lite"/>
    </source>
</evidence>
<gene>
    <name evidence="2" type="ORF">FGK64_09930</name>
</gene>
<proteinExistence type="predicted"/>
<organism evidence="2 3">
    <name type="scientific">Arenibacterium halophilum</name>
    <dbReference type="NCBI Taxonomy" id="2583821"/>
    <lineage>
        <taxon>Bacteria</taxon>
        <taxon>Pseudomonadati</taxon>
        <taxon>Pseudomonadota</taxon>
        <taxon>Alphaproteobacteria</taxon>
        <taxon>Rhodobacterales</taxon>
        <taxon>Paracoccaceae</taxon>
        <taxon>Arenibacterium</taxon>
    </lineage>
</organism>
<protein>
    <submittedName>
        <fullName evidence="2">Uncharacterized protein</fullName>
    </submittedName>
</protein>
<keyword evidence="3" id="KW-1185">Reference proteome</keyword>
<dbReference type="RefSeq" id="WP_138863648.1">
    <property type="nucleotide sequence ID" value="NZ_VCPC01000002.1"/>
</dbReference>
<dbReference type="EMBL" id="VCPC01000002">
    <property type="protein sequence ID" value="TMV13092.1"/>
    <property type="molecule type" value="Genomic_DNA"/>
</dbReference>
<feature type="region of interest" description="Disordered" evidence="1">
    <location>
        <begin position="100"/>
        <end position="124"/>
    </location>
</feature>
<name>A0ABY2X9N3_9RHOB</name>
<sequence>MLIRVYGWARQLKSSTQVSDIARKEKLLGSYIRTRAQLAFLSPKIQSAMLKGYQPADLTLKRLVSITIPLDWSEQERLFGFDDRSYLRLRSHRYGQNAWIDSPPPDHGRCQTRHRKSGHNPSTATLESLTKNAAKGRIKRTSTAVASKCFSTEWAENGR</sequence>